<evidence type="ECO:0000256" key="1">
    <source>
        <dbReference type="ARBA" id="ARBA00000085"/>
    </source>
</evidence>
<dbReference type="SMART" id="SM00387">
    <property type="entry name" value="HATPase_c"/>
    <property type="match status" value="1"/>
</dbReference>
<keyword evidence="3" id="KW-0597">Phosphoprotein</keyword>
<dbReference type="PRINTS" id="PR00344">
    <property type="entry name" value="BCTRLSENSOR"/>
</dbReference>
<name>A0A1I0NFD7_9BACT</name>
<dbReference type="SMART" id="SM00388">
    <property type="entry name" value="HisKA"/>
    <property type="match status" value="1"/>
</dbReference>
<evidence type="ECO:0000256" key="3">
    <source>
        <dbReference type="ARBA" id="ARBA00022553"/>
    </source>
</evidence>
<dbReference type="InterPro" id="IPR005467">
    <property type="entry name" value="His_kinase_dom"/>
</dbReference>
<proteinExistence type="predicted"/>
<dbReference type="InterPro" id="IPR036890">
    <property type="entry name" value="HATPase_C_sf"/>
</dbReference>
<dbReference type="PROSITE" id="PS51257">
    <property type="entry name" value="PROKAR_LIPOPROTEIN"/>
    <property type="match status" value="1"/>
</dbReference>
<dbReference type="SUPFAM" id="SSF47384">
    <property type="entry name" value="Homodimeric domain of signal transducing histidine kinase"/>
    <property type="match status" value="1"/>
</dbReference>
<dbReference type="SUPFAM" id="SSF48452">
    <property type="entry name" value="TPR-like"/>
    <property type="match status" value="1"/>
</dbReference>
<dbReference type="PROSITE" id="PS50109">
    <property type="entry name" value="HIS_KIN"/>
    <property type="match status" value="1"/>
</dbReference>
<dbReference type="InterPro" id="IPR003661">
    <property type="entry name" value="HisK_dim/P_dom"/>
</dbReference>
<evidence type="ECO:0000313" key="12">
    <source>
        <dbReference type="Proteomes" id="UP000199373"/>
    </source>
</evidence>
<dbReference type="Gene3D" id="1.10.287.130">
    <property type="match status" value="1"/>
</dbReference>
<evidence type="ECO:0000256" key="7">
    <source>
        <dbReference type="SAM" id="Coils"/>
    </source>
</evidence>
<dbReference type="Gene3D" id="1.25.40.10">
    <property type="entry name" value="Tetratricopeptide repeat domain"/>
    <property type="match status" value="1"/>
</dbReference>
<evidence type="ECO:0000256" key="4">
    <source>
        <dbReference type="ARBA" id="ARBA00022679"/>
    </source>
</evidence>
<keyword evidence="5 11" id="KW-0418">Kinase</keyword>
<dbReference type="AlphaFoldDB" id="A0A1I0NFD7"/>
<keyword evidence="4" id="KW-0808">Transferase</keyword>
<protein>
    <recommendedName>
        <fullName evidence="2">histidine kinase</fullName>
        <ecNumber evidence="2">2.7.13.3</ecNumber>
    </recommendedName>
</protein>
<dbReference type="EMBL" id="FOIQ01000002">
    <property type="protein sequence ID" value="SEW00008.1"/>
    <property type="molecule type" value="Genomic_DNA"/>
</dbReference>
<sequence length="708" mass="79728">MRERKQFSRLLPAVLMCITLLLSACHLTTSNKTEEKGAKNLTKLDSLMYAIYDERYTYPQHALLMTDSLQETGDLTSNMADECRAEIYDALGQSRTASFYAQKSLKDGLLFEEDAPSFYAAYRLLAHININNMNWKKALDYATKGLNHAKKDNSRLAQDYIPKFLSQIGSCQIMLGRKQEGNANFQRVYETVEQETKKRNRFDLHYNLFAIVSNCIECHLMEENIAEAESWLPRMEEAYEKALAAPDIKEDFSAYAKQCMEINKALVLAKAGHTAEAAKHYRCYLASTSEQDNDFLGAQISYLKTTGQWAELAELSEQISTFHQGQEKTPSMDYLRLELAPLFQAQLKSKHTGKALATAERITNLLDSAYIRTRNDDAAELAVIYEIQEKEATIAKQQADIIAKNASITRIEMMTVAGILLLLVVFLIVFSFHRQQAAGRLKAAHAELQEAYKELEQKNEQLTTANALAQESSRMKTDFIHQISHEIRTPLNVLSGFTQIVTSPGMELDDATKQDINNKITENTDRITSLVNKMLELSEASSLTVIERNDEVPAVQVASQAVEESGITHLPHLKFDIQVSEDVENTMIKTHLKQATRALVLLLDNAQKFTIQNEKSQDQEDTKKPSVLLKIVRTDGFVQFIVEDTGIGVPAEEAEHIFGEFVQLDEYYEGTGIGLTIARSIARRLGGDIILDTSYTGGARFVYTIRVC</sequence>
<dbReference type="InterPro" id="IPR036097">
    <property type="entry name" value="HisK_dim/P_sf"/>
</dbReference>
<dbReference type="InterPro" id="IPR050736">
    <property type="entry name" value="Sensor_HK_Regulatory"/>
</dbReference>
<organism evidence="11 12">
    <name type="scientific">Prevotella aff. ruminicola Tc2-24</name>
    <dbReference type="NCBI Taxonomy" id="81582"/>
    <lineage>
        <taxon>Bacteria</taxon>
        <taxon>Pseudomonadati</taxon>
        <taxon>Bacteroidota</taxon>
        <taxon>Bacteroidia</taxon>
        <taxon>Bacteroidales</taxon>
        <taxon>Prevotellaceae</taxon>
        <taxon>Prevotella</taxon>
    </lineage>
</organism>
<dbReference type="Gene3D" id="3.30.565.10">
    <property type="entry name" value="Histidine kinase-like ATPase, C-terminal domain"/>
    <property type="match status" value="1"/>
</dbReference>
<evidence type="ECO:0000256" key="6">
    <source>
        <dbReference type="ARBA" id="ARBA00023012"/>
    </source>
</evidence>
<dbReference type="Pfam" id="PF00512">
    <property type="entry name" value="HisKA"/>
    <property type="match status" value="1"/>
</dbReference>
<dbReference type="SUPFAM" id="SSF55874">
    <property type="entry name" value="ATPase domain of HSP90 chaperone/DNA topoisomerase II/histidine kinase"/>
    <property type="match status" value="1"/>
</dbReference>
<gene>
    <name evidence="11" type="ORF">SAMN04487850_1198</name>
</gene>
<dbReference type="PANTHER" id="PTHR43711:SF1">
    <property type="entry name" value="HISTIDINE KINASE 1"/>
    <property type="match status" value="1"/>
</dbReference>
<feature type="coiled-coil region" evidence="7">
    <location>
        <begin position="434"/>
        <end position="472"/>
    </location>
</feature>
<dbReference type="InterPro" id="IPR004358">
    <property type="entry name" value="Sig_transdc_His_kin-like_C"/>
</dbReference>
<evidence type="ECO:0000313" key="11">
    <source>
        <dbReference type="EMBL" id="SEW00008.1"/>
    </source>
</evidence>
<keyword evidence="9" id="KW-0732">Signal</keyword>
<keyword evidence="8" id="KW-0472">Membrane</keyword>
<dbReference type="Pfam" id="PF02518">
    <property type="entry name" value="HATPase_c"/>
    <property type="match status" value="1"/>
</dbReference>
<keyword evidence="8" id="KW-0812">Transmembrane</keyword>
<accession>A0A1I0NFD7</accession>
<dbReference type="InterPro" id="IPR011990">
    <property type="entry name" value="TPR-like_helical_dom_sf"/>
</dbReference>
<evidence type="ECO:0000256" key="5">
    <source>
        <dbReference type="ARBA" id="ARBA00022777"/>
    </source>
</evidence>
<evidence type="ECO:0000259" key="10">
    <source>
        <dbReference type="PROSITE" id="PS50109"/>
    </source>
</evidence>
<reference evidence="11 12" key="1">
    <citation type="submission" date="2016-10" db="EMBL/GenBank/DDBJ databases">
        <authorList>
            <person name="de Groot N.N."/>
        </authorList>
    </citation>
    <scope>NUCLEOTIDE SEQUENCE [LARGE SCALE GENOMIC DNA]</scope>
    <source>
        <strain evidence="11 12">TC2-24</strain>
    </source>
</reference>
<feature type="domain" description="Histidine kinase" evidence="10">
    <location>
        <begin position="482"/>
        <end position="708"/>
    </location>
</feature>
<feature type="signal peptide" evidence="9">
    <location>
        <begin position="1"/>
        <end position="24"/>
    </location>
</feature>
<dbReference type="GO" id="GO:0000155">
    <property type="term" value="F:phosphorelay sensor kinase activity"/>
    <property type="evidence" value="ECO:0007669"/>
    <property type="project" value="InterPro"/>
</dbReference>
<keyword evidence="12" id="KW-1185">Reference proteome</keyword>
<feature type="transmembrane region" description="Helical" evidence="8">
    <location>
        <begin position="413"/>
        <end position="432"/>
    </location>
</feature>
<keyword evidence="7" id="KW-0175">Coiled coil</keyword>
<keyword evidence="8" id="KW-1133">Transmembrane helix</keyword>
<dbReference type="EC" id="2.7.13.3" evidence="2"/>
<dbReference type="Proteomes" id="UP000199373">
    <property type="component" value="Unassembled WGS sequence"/>
</dbReference>
<dbReference type="RefSeq" id="WP_091915340.1">
    <property type="nucleotide sequence ID" value="NZ_FOIQ01000002.1"/>
</dbReference>
<dbReference type="PANTHER" id="PTHR43711">
    <property type="entry name" value="TWO-COMPONENT HISTIDINE KINASE"/>
    <property type="match status" value="1"/>
</dbReference>
<dbReference type="CDD" id="cd00082">
    <property type="entry name" value="HisKA"/>
    <property type="match status" value="1"/>
</dbReference>
<evidence type="ECO:0000256" key="8">
    <source>
        <dbReference type="SAM" id="Phobius"/>
    </source>
</evidence>
<feature type="chain" id="PRO_5011721248" description="histidine kinase" evidence="9">
    <location>
        <begin position="25"/>
        <end position="708"/>
    </location>
</feature>
<comment type="catalytic activity">
    <reaction evidence="1">
        <text>ATP + protein L-histidine = ADP + protein N-phospho-L-histidine.</text>
        <dbReference type="EC" id="2.7.13.3"/>
    </reaction>
</comment>
<evidence type="ECO:0000256" key="2">
    <source>
        <dbReference type="ARBA" id="ARBA00012438"/>
    </source>
</evidence>
<dbReference type="InterPro" id="IPR003594">
    <property type="entry name" value="HATPase_dom"/>
</dbReference>
<keyword evidence="6" id="KW-0902">Two-component regulatory system</keyword>
<evidence type="ECO:0000256" key="9">
    <source>
        <dbReference type="SAM" id="SignalP"/>
    </source>
</evidence>